<sequence length="180" mass="19551">MRGVKVTRDQIVDRAYELLAEAGLSSLSMRRVALDLGVQPGALYYHVASKQELLAVVAARILKGLPDVAKDPREAAGDFRSALLRVRDGAEVVSFVQAYRPDLLVPTHALRRLFAAKFDGRHAEWAARTVVHYVLGFVAEEQNHAELVRAGIVEEDPARSGDSDEAFGFGIDAILSGLSG</sequence>
<feature type="domain" description="HTH tetR-type" evidence="5">
    <location>
        <begin position="5"/>
        <end position="65"/>
    </location>
</feature>
<proteinExistence type="predicted"/>
<dbReference type="InterPro" id="IPR036271">
    <property type="entry name" value="Tet_transcr_reg_TetR-rel_C_sf"/>
</dbReference>
<comment type="caution">
    <text evidence="6">The sequence shown here is derived from an EMBL/GenBank/DDBJ whole genome shotgun (WGS) entry which is preliminary data.</text>
</comment>
<keyword evidence="2 4" id="KW-0238">DNA-binding</keyword>
<evidence type="ECO:0000256" key="4">
    <source>
        <dbReference type="PROSITE-ProRule" id="PRU00335"/>
    </source>
</evidence>
<dbReference type="GO" id="GO:0000976">
    <property type="term" value="F:transcription cis-regulatory region binding"/>
    <property type="evidence" value="ECO:0007669"/>
    <property type="project" value="TreeGrafter"/>
</dbReference>
<dbReference type="Pfam" id="PF00440">
    <property type="entry name" value="TetR_N"/>
    <property type="match status" value="1"/>
</dbReference>
<dbReference type="SUPFAM" id="SSF46689">
    <property type="entry name" value="Homeodomain-like"/>
    <property type="match status" value="1"/>
</dbReference>
<dbReference type="PROSITE" id="PS01081">
    <property type="entry name" value="HTH_TETR_1"/>
    <property type="match status" value="1"/>
</dbReference>
<dbReference type="InterPro" id="IPR001647">
    <property type="entry name" value="HTH_TetR"/>
</dbReference>
<dbReference type="EMBL" id="PJMY01000003">
    <property type="protein sequence ID" value="PKV96769.1"/>
    <property type="molecule type" value="Genomic_DNA"/>
</dbReference>
<dbReference type="OrthoDB" id="3819648at2"/>
<keyword evidence="1" id="KW-0805">Transcription regulation</keyword>
<evidence type="ECO:0000256" key="1">
    <source>
        <dbReference type="ARBA" id="ARBA00023015"/>
    </source>
</evidence>
<dbReference type="InterPro" id="IPR009057">
    <property type="entry name" value="Homeodomain-like_sf"/>
</dbReference>
<accession>A0A2N3WSC8</accession>
<dbReference type="SUPFAM" id="SSF48498">
    <property type="entry name" value="Tetracyclin repressor-like, C-terminal domain"/>
    <property type="match status" value="1"/>
</dbReference>
<dbReference type="PANTHER" id="PTHR30055:SF151">
    <property type="entry name" value="TRANSCRIPTIONAL REGULATORY PROTEIN"/>
    <property type="match status" value="1"/>
</dbReference>
<name>A0A2N3WSC8_9PSEU</name>
<evidence type="ECO:0000313" key="6">
    <source>
        <dbReference type="EMBL" id="PKV96769.1"/>
    </source>
</evidence>
<protein>
    <submittedName>
        <fullName evidence="6">TetR family transcriptional regulator</fullName>
    </submittedName>
</protein>
<dbReference type="GO" id="GO:0003700">
    <property type="term" value="F:DNA-binding transcription factor activity"/>
    <property type="evidence" value="ECO:0007669"/>
    <property type="project" value="TreeGrafter"/>
</dbReference>
<dbReference type="AlphaFoldDB" id="A0A2N3WSC8"/>
<dbReference type="Proteomes" id="UP000233750">
    <property type="component" value="Unassembled WGS sequence"/>
</dbReference>
<keyword evidence="7" id="KW-1185">Reference proteome</keyword>
<dbReference type="Pfam" id="PF02909">
    <property type="entry name" value="TetR_C_1"/>
    <property type="match status" value="1"/>
</dbReference>
<evidence type="ECO:0000259" key="5">
    <source>
        <dbReference type="PROSITE" id="PS50977"/>
    </source>
</evidence>
<dbReference type="Gene3D" id="1.10.10.60">
    <property type="entry name" value="Homeodomain-like"/>
    <property type="match status" value="1"/>
</dbReference>
<evidence type="ECO:0000256" key="2">
    <source>
        <dbReference type="ARBA" id="ARBA00023125"/>
    </source>
</evidence>
<dbReference type="PROSITE" id="PS50977">
    <property type="entry name" value="HTH_TETR_2"/>
    <property type="match status" value="1"/>
</dbReference>
<gene>
    <name evidence="6" type="ORF">ATK30_7730</name>
</gene>
<evidence type="ECO:0000256" key="3">
    <source>
        <dbReference type="ARBA" id="ARBA00023163"/>
    </source>
</evidence>
<organism evidence="6 7">
    <name type="scientific">Amycolatopsis echigonensis</name>
    <dbReference type="NCBI Taxonomy" id="2576905"/>
    <lineage>
        <taxon>Bacteria</taxon>
        <taxon>Bacillati</taxon>
        <taxon>Actinomycetota</taxon>
        <taxon>Actinomycetes</taxon>
        <taxon>Pseudonocardiales</taxon>
        <taxon>Pseudonocardiaceae</taxon>
        <taxon>Amycolatopsis</taxon>
    </lineage>
</organism>
<dbReference type="PRINTS" id="PR00455">
    <property type="entry name" value="HTHTETR"/>
</dbReference>
<evidence type="ECO:0000313" key="7">
    <source>
        <dbReference type="Proteomes" id="UP000233750"/>
    </source>
</evidence>
<dbReference type="InterPro" id="IPR023772">
    <property type="entry name" value="DNA-bd_HTH_TetR-type_CS"/>
</dbReference>
<keyword evidence="3" id="KW-0804">Transcription</keyword>
<reference evidence="6 7" key="1">
    <citation type="submission" date="2017-12" db="EMBL/GenBank/DDBJ databases">
        <title>Sequencing the genomes of 1000 Actinobacteria strains.</title>
        <authorList>
            <person name="Klenk H.-P."/>
        </authorList>
    </citation>
    <scope>NUCLEOTIDE SEQUENCE [LARGE SCALE GENOMIC DNA]</scope>
    <source>
        <strain evidence="6 7">DSM 45165</strain>
    </source>
</reference>
<dbReference type="PANTHER" id="PTHR30055">
    <property type="entry name" value="HTH-TYPE TRANSCRIPTIONAL REGULATOR RUTR"/>
    <property type="match status" value="1"/>
</dbReference>
<dbReference type="GO" id="GO:0045892">
    <property type="term" value="P:negative regulation of DNA-templated transcription"/>
    <property type="evidence" value="ECO:0007669"/>
    <property type="project" value="InterPro"/>
</dbReference>
<feature type="DNA-binding region" description="H-T-H motif" evidence="4">
    <location>
        <begin position="28"/>
        <end position="47"/>
    </location>
</feature>
<dbReference type="InterPro" id="IPR050109">
    <property type="entry name" value="HTH-type_TetR-like_transc_reg"/>
</dbReference>
<dbReference type="Gene3D" id="1.10.357.10">
    <property type="entry name" value="Tetracycline Repressor, domain 2"/>
    <property type="match status" value="1"/>
</dbReference>
<dbReference type="InterPro" id="IPR004111">
    <property type="entry name" value="Repressor_TetR_C"/>
</dbReference>